<feature type="compositionally biased region" description="Pro residues" evidence="2">
    <location>
        <begin position="241"/>
        <end position="251"/>
    </location>
</feature>
<feature type="region of interest" description="Disordered" evidence="2">
    <location>
        <begin position="339"/>
        <end position="369"/>
    </location>
</feature>
<evidence type="ECO:0000256" key="2">
    <source>
        <dbReference type="SAM" id="MobiDB-lite"/>
    </source>
</evidence>
<dbReference type="Gene3D" id="3.30.160.60">
    <property type="entry name" value="Classic Zinc Finger"/>
    <property type="match status" value="1"/>
</dbReference>
<dbReference type="GO" id="GO:0008270">
    <property type="term" value="F:zinc ion binding"/>
    <property type="evidence" value="ECO:0007669"/>
    <property type="project" value="UniProtKB-KW"/>
</dbReference>
<dbReference type="KEGG" id="more:E1B28_013247"/>
<organism evidence="4 5">
    <name type="scientific">Marasmius oreades</name>
    <name type="common">fairy-ring Marasmius</name>
    <dbReference type="NCBI Taxonomy" id="181124"/>
    <lineage>
        <taxon>Eukaryota</taxon>
        <taxon>Fungi</taxon>
        <taxon>Dikarya</taxon>
        <taxon>Basidiomycota</taxon>
        <taxon>Agaricomycotina</taxon>
        <taxon>Agaricomycetes</taxon>
        <taxon>Agaricomycetidae</taxon>
        <taxon>Agaricales</taxon>
        <taxon>Marasmiineae</taxon>
        <taxon>Marasmiaceae</taxon>
        <taxon>Marasmius</taxon>
    </lineage>
</organism>
<keyword evidence="1" id="KW-0862">Zinc</keyword>
<dbReference type="InterPro" id="IPR036236">
    <property type="entry name" value="Znf_C2H2_sf"/>
</dbReference>
<dbReference type="GeneID" id="66082322"/>
<evidence type="ECO:0000313" key="4">
    <source>
        <dbReference type="EMBL" id="KAG7087268.1"/>
    </source>
</evidence>
<evidence type="ECO:0000313" key="5">
    <source>
        <dbReference type="Proteomes" id="UP001049176"/>
    </source>
</evidence>
<accession>A0A9P7RQL3</accession>
<dbReference type="AlphaFoldDB" id="A0A9P7RQL3"/>
<reference evidence="4" key="1">
    <citation type="journal article" date="2021" name="Genome Biol. Evol.">
        <title>The assembled and annotated genome of the fairy-ring fungus Marasmius oreades.</title>
        <authorList>
            <person name="Hiltunen M."/>
            <person name="Ament-Velasquez S.L."/>
            <person name="Johannesson H."/>
        </authorList>
    </citation>
    <scope>NUCLEOTIDE SEQUENCE</scope>
    <source>
        <strain evidence="4">03SP1</strain>
    </source>
</reference>
<feature type="domain" description="C2H2-type" evidence="3">
    <location>
        <begin position="450"/>
        <end position="477"/>
    </location>
</feature>
<dbReference type="Proteomes" id="UP001049176">
    <property type="component" value="Chromosome 9"/>
</dbReference>
<dbReference type="SUPFAM" id="SSF57667">
    <property type="entry name" value="beta-beta-alpha zinc fingers"/>
    <property type="match status" value="1"/>
</dbReference>
<evidence type="ECO:0000259" key="3">
    <source>
        <dbReference type="PROSITE" id="PS50157"/>
    </source>
</evidence>
<evidence type="ECO:0000256" key="1">
    <source>
        <dbReference type="PROSITE-ProRule" id="PRU00042"/>
    </source>
</evidence>
<keyword evidence="1" id="KW-0479">Metal-binding</keyword>
<dbReference type="InterPro" id="IPR013087">
    <property type="entry name" value="Znf_C2H2_type"/>
</dbReference>
<keyword evidence="5" id="KW-1185">Reference proteome</keyword>
<feature type="region of interest" description="Disordered" evidence="2">
    <location>
        <begin position="240"/>
        <end position="259"/>
    </location>
</feature>
<keyword evidence="1" id="KW-0863">Zinc-finger</keyword>
<comment type="caution">
    <text evidence="4">The sequence shown here is derived from an EMBL/GenBank/DDBJ whole genome shotgun (WGS) entry which is preliminary data.</text>
</comment>
<sequence length="477" mass="53088">MNAFNDLPDLSFLSEPQYPEFDDHTDTISNFTQIWKQEPSEVDFEQRLAQIHLEFFGVAPLTHLPAPSAVDFEELFESSELPGSASSPIEVNNAVLNVSDNASYPGSHESIARLVEASTTRYTLVFFLPIDRSLINALLLVRNAQVSAAVTQPIAVKNPSTLQTPSFSWPFETPGFGNVLNFGSPSAPQDEQWFNTTSDQYANVENFWNSLGCPSFQYQYQPDQGSENLQDFFYPEVAQPFPHPLPNPPTENPSTENPHEQVDTYDAAAFSYCVSDGGIPPCDDSFPLFNNFDFTSQNQQQHIPVDPHPRPMIFGWPGPDIDLPPDSIPGLSTSARLALTSRGCKRKRSPSSCDETDYTRSPSSSASSHGNNTCLWMISDSTSGTWVTCGETLSEKGLSTHLNTHLISTRHGGDYDVSKRMKCKWGNCQEEYQASETYRHVRKHLGWSKVQCGKCGKVLARKDSLKRHSAQCRGKKV</sequence>
<gene>
    <name evidence="4" type="ORF">E1B28_013247</name>
</gene>
<dbReference type="EMBL" id="CM032189">
    <property type="protein sequence ID" value="KAG7087268.1"/>
    <property type="molecule type" value="Genomic_DNA"/>
</dbReference>
<dbReference type="RefSeq" id="XP_043003739.1">
    <property type="nucleotide sequence ID" value="XM_043158392.1"/>
</dbReference>
<dbReference type="PROSITE" id="PS50157">
    <property type="entry name" value="ZINC_FINGER_C2H2_2"/>
    <property type="match status" value="1"/>
</dbReference>
<proteinExistence type="predicted"/>
<name>A0A9P7RQL3_9AGAR</name>
<protein>
    <recommendedName>
        <fullName evidence="3">C2H2-type domain-containing protein</fullName>
    </recommendedName>
</protein>